<organism evidence="1 2">
    <name type="scientific">Sphingopyxis italica</name>
    <dbReference type="NCBI Taxonomy" id="1129133"/>
    <lineage>
        <taxon>Bacteria</taxon>
        <taxon>Pseudomonadati</taxon>
        <taxon>Pseudomonadota</taxon>
        <taxon>Alphaproteobacteria</taxon>
        <taxon>Sphingomonadales</taxon>
        <taxon>Sphingomonadaceae</taxon>
        <taxon>Sphingopyxis</taxon>
    </lineage>
</organism>
<evidence type="ECO:0000313" key="1">
    <source>
        <dbReference type="EMBL" id="NJB90839.1"/>
    </source>
</evidence>
<keyword evidence="2" id="KW-1185">Reference proteome</keyword>
<sequence>MDLDPRKSSGGVPVNVHFKIRKSLLDVIRVDLKRRHPFAYERVGWITAGVSRIGEGSLFLLAQAYHPVEDADYVDDPSVGAMMGSEAIRKALQRSYQSRTAALHVHMHEHRGRPGFSGVDTRENAKFVPDFFNVAAHVPHGAIVLSADNMAGDLWLARGNGPLPITRFTAVGAPLWTEGMSS</sequence>
<accession>A0A7X5XTT4</accession>
<gene>
    <name evidence="1" type="ORF">GGR90_003041</name>
</gene>
<dbReference type="RefSeq" id="WP_209023792.1">
    <property type="nucleotide sequence ID" value="NZ_JAATIT010000004.1"/>
</dbReference>
<protein>
    <recommendedName>
        <fullName evidence="3">JAB domain-containing protein</fullName>
    </recommendedName>
</protein>
<dbReference type="AlphaFoldDB" id="A0A7X5XTT4"/>
<proteinExistence type="predicted"/>
<reference evidence="1 2" key="1">
    <citation type="submission" date="2020-03" db="EMBL/GenBank/DDBJ databases">
        <title>Genomic Encyclopedia of Type Strains, Phase IV (KMG-IV): sequencing the most valuable type-strain genomes for metagenomic binning, comparative biology and taxonomic classification.</title>
        <authorList>
            <person name="Goeker M."/>
        </authorList>
    </citation>
    <scope>NUCLEOTIDE SEQUENCE [LARGE SCALE GENOMIC DNA]</scope>
    <source>
        <strain evidence="1 2">DSM 25229</strain>
    </source>
</reference>
<evidence type="ECO:0000313" key="2">
    <source>
        <dbReference type="Proteomes" id="UP000535078"/>
    </source>
</evidence>
<evidence type="ECO:0008006" key="3">
    <source>
        <dbReference type="Google" id="ProtNLM"/>
    </source>
</evidence>
<comment type="caution">
    <text evidence="1">The sequence shown here is derived from an EMBL/GenBank/DDBJ whole genome shotgun (WGS) entry which is preliminary data.</text>
</comment>
<name>A0A7X5XTT4_9SPHN</name>
<dbReference type="Proteomes" id="UP000535078">
    <property type="component" value="Unassembled WGS sequence"/>
</dbReference>
<dbReference type="EMBL" id="JAATIT010000004">
    <property type="protein sequence ID" value="NJB90839.1"/>
    <property type="molecule type" value="Genomic_DNA"/>
</dbReference>